<name>A0AAV9J4R9_9PEZI</name>
<evidence type="ECO:0000259" key="3">
    <source>
        <dbReference type="Pfam" id="PF00857"/>
    </source>
</evidence>
<sequence>MAAIMPDASDASSPLHYPAAQTALLLLDFQNFIIAMCGSDGSTAATQATRLRAWALEQGIMILHSIVDINGEASPTCKGWQRVATMLSTLRGQPDDAEEAADVLPLQAATQQPAALGAMALLAEHDIKSLIICGLSTSGAVLRTAVPATDEGFVVTVVREACADPRAELHEVLMAQVLPSRAHVVGVEEVIGWRLG</sequence>
<keyword evidence="2" id="KW-0378">Hydrolase</keyword>
<dbReference type="AlphaFoldDB" id="A0AAV9J4R9"/>
<dbReference type="PANTHER" id="PTHR43540:SF1">
    <property type="entry name" value="ISOCHORISMATASE HYDROLASE"/>
    <property type="match status" value="1"/>
</dbReference>
<dbReference type="EMBL" id="JAVFHQ010000083">
    <property type="protein sequence ID" value="KAK4539782.1"/>
    <property type="molecule type" value="Genomic_DNA"/>
</dbReference>
<evidence type="ECO:0000256" key="1">
    <source>
        <dbReference type="ARBA" id="ARBA00006336"/>
    </source>
</evidence>
<comment type="caution">
    <text evidence="4">The sequence shown here is derived from an EMBL/GenBank/DDBJ whole genome shotgun (WGS) entry which is preliminary data.</text>
</comment>
<reference evidence="4 5" key="1">
    <citation type="submission" date="2021-11" db="EMBL/GenBank/DDBJ databases">
        <title>Black yeast isolated from Biological Soil Crust.</title>
        <authorList>
            <person name="Kurbessoian T."/>
        </authorList>
    </citation>
    <scope>NUCLEOTIDE SEQUENCE [LARGE SCALE GENOMIC DNA]</scope>
    <source>
        <strain evidence="4 5">CCFEE 5522</strain>
    </source>
</reference>
<feature type="domain" description="Isochorismatase-like" evidence="3">
    <location>
        <begin position="22"/>
        <end position="188"/>
    </location>
</feature>
<dbReference type="InterPro" id="IPR000868">
    <property type="entry name" value="Isochorismatase-like_dom"/>
</dbReference>
<proteinExistence type="inferred from homology"/>
<gene>
    <name evidence="4" type="ORF">LTR36_010370</name>
</gene>
<protein>
    <recommendedName>
        <fullName evidence="3">Isochorismatase-like domain-containing protein</fullName>
    </recommendedName>
</protein>
<dbReference type="GO" id="GO:0016787">
    <property type="term" value="F:hydrolase activity"/>
    <property type="evidence" value="ECO:0007669"/>
    <property type="project" value="UniProtKB-KW"/>
</dbReference>
<dbReference type="InterPro" id="IPR050272">
    <property type="entry name" value="Isochorismatase-like_hydrls"/>
</dbReference>
<organism evidence="4 5">
    <name type="scientific">Oleoguttula mirabilis</name>
    <dbReference type="NCBI Taxonomy" id="1507867"/>
    <lineage>
        <taxon>Eukaryota</taxon>
        <taxon>Fungi</taxon>
        <taxon>Dikarya</taxon>
        <taxon>Ascomycota</taxon>
        <taxon>Pezizomycotina</taxon>
        <taxon>Dothideomycetes</taxon>
        <taxon>Dothideomycetidae</taxon>
        <taxon>Mycosphaerellales</taxon>
        <taxon>Teratosphaeriaceae</taxon>
        <taxon>Oleoguttula</taxon>
    </lineage>
</organism>
<keyword evidence="5" id="KW-1185">Reference proteome</keyword>
<evidence type="ECO:0000313" key="4">
    <source>
        <dbReference type="EMBL" id="KAK4539782.1"/>
    </source>
</evidence>
<dbReference type="PANTHER" id="PTHR43540">
    <property type="entry name" value="PEROXYUREIDOACRYLATE/UREIDOACRYLATE AMIDOHYDROLASE-RELATED"/>
    <property type="match status" value="1"/>
</dbReference>
<dbReference type="InterPro" id="IPR036380">
    <property type="entry name" value="Isochorismatase-like_sf"/>
</dbReference>
<dbReference type="Pfam" id="PF00857">
    <property type="entry name" value="Isochorismatase"/>
    <property type="match status" value="1"/>
</dbReference>
<dbReference type="Gene3D" id="3.40.50.850">
    <property type="entry name" value="Isochorismatase-like"/>
    <property type="match status" value="1"/>
</dbReference>
<evidence type="ECO:0000256" key="2">
    <source>
        <dbReference type="ARBA" id="ARBA00022801"/>
    </source>
</evidence>
<dbReference type="Proteomes" id="UP001324427">
    <property type="component" value="Unassembled WGS sequence"/>
</dbReference>
<comment type="similarity">
    <text evidence="1">Belongs to the isochorismatase family.</text>
</comment>
<accession>A0AAV9J4R9</accession>
<evidence type="ECO:0000313" key="5">
    <source>
        <dbReference type="Proteomes" id="UP001324427"/>
    </source>
</evidence>
<dbReference type="SUPFAM" id="SSF52499">
    <property type="entry name" value="Isochorismatase-like hydrolases"/>
    <property type="match status" value="1"/>
</dbReference>